<dbReference type="Gene3D" id="3.40.1000.10">
    <property type="entry name" value="Mog1/PsbP, alpha/beta/alpha sandwich"/>
    <property type="match status" value="1"/>
</dbReference>
<dbReference type="NCBIfam" id="NF008627">
    <property type="entry name" value="PRK11615.1"/>
    <property type="match status" value="1"/>
</dbReference>
<feature type="compositionally biased region" description="Low complexity" evidence="1">
    <location>
        <begin position="29"/>
        <end position="44"/>
    </location>
</feature>
<dbReference type="PROSITE" id="PS51257">
    <property type="entry name" value="PROKAR_LIPOPROTEIN"/>
    <property type="match status" value="1"/>
</dbReference>
<dbReference type="InterPro" id="IPR014894">
    <property type="entry name" value="DcrB/EagT6"/>
</dbReference>
<dbReference type="Pfam" id="PF08786">
    <property type="entry name" value="DcrB"/>
    <property type="match status" value="1"/>
</dbReference>
<evidence type="ECO:0000313" key="2">
    <source>
        <dbReference type="EMBL" id="WFN54255.1"/>
    </source>
</evidence>
<name>A0ABY8G2U7_9GAMM</name>
<sequence>MPNLAKYLGIGLLAATLAACDGNSDKKTSVPAAKPAAAAENATSPNVSLLSGKLTFTLPDGLSDQTGKLGNQKNNMHVYADQSGQKTIIVIVGDDTPQDLPTFGQRIEEQQRGRDANLQVLSNKPVTLNGQQVQQFDSVSTNNGQKAFSSIVMAKVDNHLVTLQIGLPADNLPQAQSDAGKIIASLKLN</sequence>
<dbReference type="Proteomes" id="UP001219630">
    <property type="component" value="Chromosome"/>
</dbReference>
<reference evidence="2 3" key="1">
    <citation type="submission" date="2022-12" db="EMBL/GenBank/DDBJ databases">
        <title>Complete genome sequencing of Dickeya lacustris type strain LMG30899.</title>
        <authorList>
            <person name="Dobhal S."/>
            <person name="Arizala D."/>
            <person name="Arif M."/>
        </authorList>
    </citation>
    <scope>NUCLEOTIDE SEQUENCE [LARGE SCALE GENOMIC DNA]</scope>
    <source>
        <strain evidence="2 3">LMG30899</strain>
    </source>
</reference>
<proteinExistence type="predicted"/>
<keyword evidence="3" id="KW-1185">Reference proteome</keyword>
<gene>
    <name evidence="2" type="ORF">O1Q98_11150</name>
</gene>
<evidence type="ECO:0000256" key="1">
    <source>
        <dbReference type="SAM" id="MobiDB-lite"/>
    </source>
</evidence>
<keyword evidence="2" id="KW-0449">Lipoprotein</keyword>
<evidence type="ECO:0000313" key="3">
    <source>
        <dbReference type="Proteomes" id="UP001219630"/>
    </source>
</evidence>
<organism evidence="2 3">
    <name type="scientific">Dickeya lacustris</name>
    <dbReference type="NCBI Taxonomy" id="2259638"/>
    <lineage>
        <taxon>Bacteria</taxon>
        <taxon>Pseudomonadati</taxon>
        <taxon>Pseudomonadota</taxon>
        <taxon>Gammaproteobacteria</taxon>
        <taxon>Enterobacterales</taxon>
        <taxon>Pectobacteriaceae</taxon>
        <taxon>Dickeya</taxon>
    </lineage>
</organism>
<feature type="region of interest" description="Disordered" evidence="1">
    <location>
        <begin position="24"/>
        <end position="44"/>
    </location>
</feature>
<protein>
    <submittedName>
        <fullName evidence="2">DcrB family lipoprotein</fullName>
    </submittedName>
</protein>
<dbReference type="RefSeq" id="WP_125261145.1">
    <property type="nucleotide sequence ID" value="NZ_CP114280.1"/>
</dbReference>
<accession>A0ABY8G2U7</accession>
<dbReference type="EMBL" id="CP114280">
    <property type="protein sequence ID" value="WFN54255.1"/>
    <property type="molecule type" value="Genomic_DNA"/>
</dbReference>